<dbReference type="InterPro" id="IPR003673">
    <property type="entry name" value="CoA-Trfase_fam_III"/>
</dbReference>
<dbReference type="Proteomes" id="UP000191691">
    <property type="component" value="Unassembled WGS sequence"/>
</dbReference>
<dbReference type="Gene3D" id="3.40.50.10540">
    <property type="entry name" value="Crotonobetainyl-coa:carnitine coa-transferase, domain 1"/>
    <property type="match status" value="1"/>
</dbReference>
<reference evidence="3" key="1">
    <citation type="journal article" date="2017" name="Nat. Microbiol.">
        <title>Global analysis of biosynthetic gene clusters reveals vast potential of secondary metabolite production in Penicillium species.</title>
        <authorList>
            <person name="Nielsen J.C."/>
            <person name="Grijseels S."/>
            <person name="Prigent S."/>
            <person name="Ji B."/>
            <person name="Dainat J."/>
            <person name="Nielsen K.F."/>
            <person name="Frisvad J.C."/>
            <person name="Workman M."/>
            <person name="Nielsen J."/>
        </authorList>
    </citation>
    <scope>NUCLEOTIDE SEQUENCE [LARGE SCALE GENOMIC DNA]</scope>
    <source>
        <strain evidence="3">IBT 13039</strain>
    </source>
</reference>
<sequence>MPKSTPVRKENVILGNADTSGTISGLPTAGASRHLELVRFIADFVLGSTVAAFGADEADTLRLTLNTQKRTIDIDLTKDGYKSRLWRLVEGADALVQDFRPKAITRKDFASNDLLEMTGNRGKGIVYIEEGCYGPSGRSQSCVSKRIDGQKLEQSNRILQEACTHLRNERDSLQLRRNKQLARLRFFEQTLESSRDRLGYSMTGITLPDAILQGCQTWQEKSEGLYILDCPMSYFYNVENI</sequence>
<dbReference type="EMBL" id="MOOB01000098">
    <property type="protein sequence ID" value="OQE72193.1"/>
    <property type="molecule type" value="Genomic_DNA"/>
</dbReference>
<accession>A0A1V6XAL0</accession>
<comment type="caution">
    <text evidence="2">The sequence shown here is derived from an EMBL/GenBank/DDBJ whole genome shotgun (WGS) entry which is preliminary data.</text>
</comment>
<dbReference type="Pfam" id="PF02515">
    <property type="entry name" value="CoA_transf_3"/>
    <property type="match status" value="1"/>
</dbReference>
<name>A0A1V6XAL0_PENNA</name>
<dbReference type="STRING" id="60175.A0A1V6XAL0"/>
<dbReference type="InterPro" id="IPR052985">
    <property type="entry name" value="CoA-trans_III_biosynth/detox"/>
</dbReference>
<proteinExistence type="inferred from homology"/>
<dbReference type="GO" id="GO:0003824">
    <property type="term" value="F:catalytic activity"/>
    <property type="evidence" value="ECO:0007669"/>
    <property type="project" value="InterPro"/>
</dbReference>
<dbReference type="AlphaFoldDB" id="A0A1V6XAL0"/>
<organism evidence="2 3">
    <name type="scientific">Penicillium nalgiovense</name>
    <dbReference type="NCBI Taxonomy" id="60175"/>
    <lineage>
        <taxon>Eukaryota</taxon>
        <taxon>Fungi</taxon>
        <taxon>Dikarya</taxon>
        <taxon>Ascomycota</taxon>
        <taxon>Pezizomycotina</taxon>
        <taxon>Eurotiomycetes</taxon>
        <taxon>Eurotiomycetidae</taxon>
        <taxon>Eurotiales</taxon>
        <taxon>Aspergillaceae</taxon>
        <taxon>Penicillium</taxon>
    </lineage>
</organism>
<comment type="similarity">
    <text evidence="1">Belongs to the CoA-transferase III family.</text>
</comment>
<protein>
    <submittedName>
        <fullName evidence="2">Uncharacterized protein</fullName>
    </submittedName>
</protein>
<dbReference type="SUPFAM" id="SSF89796">
    <property type="entry name" value="CoA-transferase family III (CaiB/BaiF)"/>
    <property type="match status" value="1"/>
</dbReference>
<evidence type="ECO:0000256" key="1">
    <source>
        <dbReference type="ARBA" id="ARBA00008383"/>
    </source>
</evidence>
<evidence type="ECO:0000313" key="3">
    <source>
        <dbReference type="Proteomes" id="UP000191691"/>
    </source>
</evidence>
<evidence type="ECO:0000313" key="2">
    <source>
        <dbReference type="EMBL" id="OQE72193.1"/>
    </source>
</evidence>
<dbReference type="PANTHER" id="PTHR48229:SF1">
    <property type="entry name" value="ALPHA METHYLACYL-COA RACEMASE-RELATED"/>
    <property type="match status" value="1"/>
</dbReference>
<dbReference type="InterPro" id="IPR023606">
    <property type="entry name" value="CoA-Trfase_III_dom_1_sf"/>
</dbReference>
<dbReference type="PANTHER" id="PTHR48229">
    <property type="entry name" value="CAIB/BAIF FAMILY ENZYME (AFU_ORTHOLOGUE AFUA_1G05360)-RELATED"/>
    <property type="match status" value="1"/>
</dbReference>
<gene>
    <name evidence="2" type="ORF">PENNAL_c0098G05414</name>
</gene>
<keyword evidence="3" id="KW-1185">Reference proteome</keyword>